<feature type="region of interest" description="Disordered" evidence="1">
    <location>
        <begin position="81"/>
        <end position="112"/>
    </location>
</feature>
<evidence type="ECO:0000313" key="3">
    <source>
        <dbReference type="EMBL" id="EGT34970.1"/>
    </source>
</evidence>
<sequence>MKLLLLLLIIISIIPLCTTLSCGWLINKYSFYNGQCCNQESVDWLNQNYGNAWRTSTNYSPLVVALSDNGICQGVPTTTVKTTTPRTTTTTEVKQTTTTKQTTTKPSELESG</sequence>
<dbReference type="AlphaFoldDB" id="G0NNY6"/>
<keyword evidence="4" id="KW-1185">Reference proteome</keyword>
<dbReference type="HOGENOM" id="CLU_2148037_0_0_1"/>
<accession>G0NNY6</accession>
<gene>
    <name evidence="3" type="ORF">CAEBREN_28094</name>
</gene>
<dbReference type="InParanoid" id="G0NNY6"/>
<evidence type="ECO:0000256" key="1">
    <source>
        <dbReference type="SAM" id="MobiDB-lite"/>
    </source>
</evidence>
<dbReference type="EMBL" id="GL379917">
    <property type="protein sequence ID" value="EGT34970.1"/>
    <property type="molecule type" value="Genomic_DNA"/>
</dbReference>
<feature type="compositionally biased region" description="Low complexity" evidence="1">
    <location>
        <begin position="81"/>
        <end position="106"/>
    </location>
</feature>
<name>G0NNY6_CAEBE</name>
<reference evidence="4" key="1">
    <citation type="submission" date="2011-07" db="EMBL/GenBank/DDBJ databases">
        <authorList>
            <consortium name="Caenorhabditis brenneri Sequencing and Analysis Consortium"/>
            <person name="Wilson R.K."/>
        </authorList>
    </citation>
    <scope>NUCLEOTIDE SEQUENCE [LARGE SCALE GENOMIC DNA]</scope>
    <source>
        <strain evidence="4">PB2801</strain>
    </source>
</reference>
<organism evidence="4">
    <name type="scientific">Caenorhabditis brenneri</name>
    <name type="common">Nematode worm</name>
    <dbReference type="NCBI Taxonomy" id="135651"/>
    <lineage>
        <taxon>Eukaryota</taxon>
        <taxon>Metazoa</taxon>
        <taxon>Ecdysozoa</taxon>
        <taxon>Nematoda</taxon>
        <taxon>Chromadorea</taxon>
        <taxon>Rhabditida</taxon>
        <taxon>Rhabditina</taxon>
        <taxon>Rhabditomorpha</taxon>
        <taxon>Rhabditoidea</taxon>
        <taxon>Rhabditidae</taxon>
        <taxon>Peloderinae</taxon>
        <taxon>Caenorhabditis</taxon>
    </lineage>
</organism>
<feature type="signal peptide" evidence="2">
    <location>
        <begin position="1"/>
        <end position="19"/>
    </location>
</feature>
<dbReference type="PROSITE" id="PS51257">
    <property type="entry name" value="PROKAR_LIPOPROTEIN"/>
    <property type="match status" value="1"/>
</dbReference>
<keyword evidence="2" id="KW-0732">Signal</keyword>
<evidence type="ECO:0000313" key="4">
    <source>
        <dbReference type="Proteomes" id="UP000008068"/>
    </source>
</evidence>
<dbReference type="Proteomes" id="UP000008068">
    <property type="component" value="Unassembled WGS sequence"/>
</dbReference>
<feature type="chain" id="PRO_5003405180" evidence="2">
    <location>
        <begin position="20"/>
        <end position="112"/>
    </location>
</feature>
<proteinExistence type="predicted"/>
<evidence type="ECO:0000256" key="2">
    <source>
        <dbReference type="SAM" id="SignalP"/>
    </source>
</evidence>
<protein>
    <submittedName>
        <fullName evidence="3">Uncharacterized protein</fullName>
    </submittedName>
</protein>